<dbReference type="Proteomes" id="UP001059836">
    <property type="component" value="Chromosome"/>
</dbReference>
<reference evidence="3" key="1">
    <citation type="journal article" date="2021" name="Nat. Microbiol.">
        <title>Cocultivation of an ultrasmall environmental parasitic bacterium with lytic ability against bacteria associated with wastewater foams.</title>
        <authorList>
            <person name="Batinovic S."/>
            <person name="Rose J.J.A."/>
            <person name="Ratcliffe J."/>
            <person name="Seviour R.J."/>
            <person name="Petrovski S."/>
        </authorList>
    </citation>
    <scope>NUCLEOTIDE SEQUENCE</scope>
    <source>
        <strain evidence="3">CON9</strain>
    </source>
</reference>
<dbReference type="EMBL" id="CP045809">
    <property type="protein sequence ID" value="QHN37296.1"/>
    <property type="molecule type" value="Genomic_DNA"/>
</dbReference>
<accession>A0ABX6IPY0</accession>
<sequence length="341" mass="36239">MRGTGRTVKVAAVLTTSIIAGVALRQVRRLRPALADVAPALRSPLLPFLTGQVSARVLRLYRAGMGVTMSAGAGVTVRRAEVPSAVPPALVVAPREMSGPAPAILHIHGGGMIMGSPGFELPLSGQWCRDLGVVVVSPDYRLAPEHSYPAAVDDVMETLYWMRAESAALGIDPDRIAVAGSSAGGGLAAAIAQRAFDEGIPLRGQVLVYPMLDDRTALDTSDRSAGYGRFVWNNRANLYAWTAYLGRPPRRSDAPGYAAPARRSDLSGLAPAWAGVGEIDLFHDETVSYAKSLRSNGVRCDLVVVPGMYHGADGIKRNNPAMLAFRQDSTEFLREVLQAGI</sequence>
<protein>
    <submittedName>
        <fullName evidence="3">Alpha/beta hydrolase fold domain-containing protein</fullName>
    </submittedName>
</protein>
<keyword evidence="4" id="KW-1185">Reference proteome</keyword>
<organism evidence="3 4">
    <name type="scientific">Gordonia pseudamarae</name>
    <dbReference type="NCBI Taxonomy" id="2831662"/>
    <lineage>
        <taxon>Bacteria</taxon>
        <taxon>Bacillati</taxon>
        <taxon>Actinomycetota</taxon>
        <taxon>Actinomycetes</taxon>
        <taxon>Mycobacteriales</taxon>
        <taxon>Gordoniaceae</taxon>
        <taxon>Gordonia</taxon>
    </lineage>
</organism>
<gene>
    <name evidence="3" type="ORF">GII31_03105</name>
</gene>
<evidence type="ECO:0000256" key="1">
    <source>
        <dbReference type="ARBA" id="ARBA00022801"/>
    </source>
</evidence>
<dbReference type="InterPro" id="IPR029058">
    <property type="entry name" value="AB_hydrolase_fold"/>
</dbReference>
<evidence type="ECO:0000259" key="2">
    <source>
        <dbReference type="Pfam" id="PF07859"/>
    </source>
</evidence>
<evidence type="ECO:0000313" key="4">
    <source>
        <dbReference type="Proteomes" id="UP001059836"/>
    </source>
</evidence>
<proteinExistence type="predicted"/>
<dbReference type="Pfam" id="PF07859">
    <property type="entry name" value="Abhydrolase_3"/>
    <property type="match status" value="1"/>
</dbReference>
<dbReference type="InterPro" id="IPR013094">
    <property type="entry name" value="AB_hydrolase_3"/>
</dbReference>
<feature type="domain" description="Alpha/beta hydrolase fold-3" evidence="2">
    <location>
        <begin position="104"/>
        <end position="311"/>
    </location>
</feature>
<keyword evidence="1 3" id="KW-0378">Hydrolase</keyword>
<dbReference type="GO" id="GO:0016787">
    <property type="term" value="F:hydrolase activity"/>
    <property type="evidence" value="ECO:0007669"/>
    <property type="project" value="UniProtKB-KW"/>
</dbReference>
<evidence type="ECO:0000313" key="3">
    <source>
        <dbReference type="EMBL" id="QHN37296.1"/>
    </source>
</evidence>
<name>A0ABX6IPY0_9ACTN</name>
<dbReference type="Gene3D" id="3.40.50.1820">
    <property type="entry name" value="alpha/beta hydrolase"/>
    <property type="match status" value="1"/>
</dbReference>
<dbReference type="PANTHER" id="PTHR48081">
    <property type="entry name" value="AB HYDROLASE SUPERFAMILY PROTEIN C4A8.06C"/>
    <property type="match status" value="1"/>
</dbReference>
<dbReference type="PANTHER" id="PTHR48081:SF8">
    <property type="entry name" value="ALPHA_BETA HYDROLASE FOLD-3 DOMAIN-CONTAINING PROTEIN-RELATED"/>
    <property type="match status" value="1"/>
</dbReference>
<dbReference type="SUPFAM" id="SSF53474">
    <property type="entry name" value="alpha/beta-Hydrolases"/>
    <property type="match status" value="1"/>
</dbReference>
<dbReference type="InterPro" id="IPR050300">
    <property type="entry name" value="GDXG_lipolytic_enzyme"/>
</dbReference>